<feature type="signal peptide" evidence="1">
    <location>
        <begin position="1"/>
        <end position="20"/>
    </location>
</feature>
<evidence type="ECO:0000313" key="2">
    <source>
        <dbReference type="Proteomes" id="UP000694845"/>
    </source>
</evidence>
<name>A0A8B7ZDZ4_ACAPL</name>
<dbReference type="GeneID" id="110985034"/>
<proteinExistence type="predicted"/>
<organism evidence="2 3">
    <name type="scientific">Acanthaster planci</name>
    <name type="common">Crown-of-thorns starfish</name>
    <dbReference type="NCBI Taxonomy" id="133434"/>
    <lineage>
        <taxon>Eukaryota</taxon>
        <taxon>Metazoa</taxon>
        <taxon>Echinodermata</taxon>
        <taxon>Eleutherozoa</taxon>
        <taxon>Asterozoa</taxon>
        <taxon>Asteroidea</taxon>
        <taxon>Valvatacea</taxon>
        <taxon>Valvatida</taxon>
        <taxon>Acanthasteridae</taxon>
        <taxon>Acanthaster</taxon>
    </lineage>
</organism>
<dbReference type="KEGG" id="aplc:110985034"/>
<evidence type="ECO:0000256" key="1">
    <source>
        <dbReference type="SAM" id="SignalP"/>
    </source>
</evidence>
<protein>
    <submittedName>
        <fullName evidence="3">Uncharacterized protein LOC110985034</fullName>
    </submittedName>
</protein>
<gene>
    <name evidence="3" type="primary">LOC110985034</name>
</gene>
<keyword evidence="2" id="KW-1185">Reference proteome</keyword>
<keyword evidence="1" id="KW-0732">Signal</keyword>
<dbReference type="AlphaFoldDB" id="A0A8B7ZDZ4"/>
<evidence type="ECO:0000313" key="3">
    <source>
        <dbReference type="RefSeq" id="XP_022101426.1"/>
    </source>
</evidence>
<accession>A0A8B7ZDZ4</accession>
<dbReference type="Proteomes" id="UP000694845">
    <property type="component" value="Unplaced"/>
</dbReference>
<reference evidence="3" key="1">
    <citation type="submission" date="2025-08" db="UniProtKB">
        <authorList>
            <consortium name="RefSeq"/>
        </authorList>
    </citation>
    <scope>IDENTIFICATION</scope>
</reference>
<sequence length="157" mass="17071">MGRAIITLAVFLAAVVLVSSLKCHVCFNVVGNEASTSCCDNPGASELTFECDPPSRDYVARCNKIDGTLTFPSLGTEFNQQGLVRQCRFFRSNEVPENTCYSGNDALPWLNEDAVSIEFDGEVCFCNATDRCNGAASLKLLGWQLGVLVTATMLWNI</sequence>
<feature type="chain" id="PRO_5034811229" evidence="1">
    <location>
        <begin position="21"/>
        <end position="157"/>
    </location>
</feature>
<dbReference type="RefSeq" id="XP_022101426.1">
    <property type="nucleotide sequence ID" value="XM_022245734.1"/>
</dbReference>
<dbReference type="OMA" id="FERTCAN"/>